<proteinExistence type="predicted"/>
<keyword evidence="1" id="KW-0732">Signal</keyword>
<dbReference type="OrthoDB" id="2591256at2759"/>
<accession>A0A642V745</accession>
<dbReference type="VEuPathDB" id="FungiDB:TRICI_001916"/>
<dbReference type="EMBL" id="SWFS01000131">
    <property type="protein sequence ID" value="KAA8915902.1"/>
    <property type="molecule type" value="Genomic_DNA"/>
</dbReference>
<feature type="signal peptide" evidence="1">
    <location>
        <begin position="1"/>
        <end position="17"/>
    </location>
</feature>
<evidence type="ECO:0000313" key="3">
    <source>
        <dbReference type="Proteomes" id="UP000761534"/>
    </source>
</evidence>
<name>A0A642V745_9ASCO</name>
<gene>
    <name evidence="2" type="ORF">TRICI_001916</name>
</gene>
<reference evidence="2" key="1">
    <citation type="journal article" date="2019" name="G3 (Bethesda)">
        <title>Genome Assemblies of Two Rare Opportunistic Yeast Pathogens: Diutina rugosa (syn. Candida rugosa) and Trichomonascus ciferrii (syn. Candida ciferrii).</title>
        <authorList>
            <person name="Mixao V."/>
            <person name="Saus E."/>
            <person name="Hansen A.P."/>
            <person name="Lass-Florl C."/>
            <person name="Gabaldon T."/>
        </authorList>
    </citation>
    <scope>NUCLEOTIDE SEQUENCE</scope>
    <source>
        <strain evidence="2">CBS 4856</strain>
    </source>
</reference>
<organism evidence="2 3">
    <name type="scientific">Trichomonascus ciferrii</name>
    <dbReference type="NCBI Taxonomy" id="44093"/>
    <lineage>
        <taxon>Eukaryota</taxon>
        <taxon>Fungi</taxon>
        <taxon>Dikarya</taxon>
        <taxon>Ascomycota</taxon>
        <taxon>Saccharomycotina</taxon>
        <taxon>Dipodascomycetes</taxon>
        <taxon>Dipodascales</taxon>
        <taxon>Trichomonascaceae</taxon>
        <taxon>Trichomonascus</taxon>
        <taxon>Trichomonascus ciferrii complex</taxon>
    </lineage>
</organism>
<protein>
    <submittedName>
        <fullName evidence="2">Uncharacterized protein</fullName>
    </submittedName>
</protein>
<feature type="chain" id="PRO_5024848138" evidence="1">
    <location>
        <begin position="18"/>
        <end position="753"/>
    </location>
</feature>
<dbReference type="Proteomes" id="UP000761534">
    <property type="component" value="Unassembled WGS sequence"/>
</dbReference>
<keyword evidence="3" id="KW-1185">Reference proteome</keyword>
<dbReference type="AlphaFoldDB" id="A0A642V745"/>
<evidence type="ECO:0000256" key="1">
    <source>
        <dbReference type="SAM" id="SignalP"/>
    </source>
</evidence>
<comment type="caution">
    <text evidence="2">The sequence shown here is derived from an EMBL/GenBank/DDBJ whole genome shotgun (WGS) entry which is preliminary data.</text>
</comment>
<evidence type="ECO:0000313" key="2">
    <source>
        <dbReference type="EMBL" id="KAA8915902.1"/>
    </source>
</evidence>
<sequence>MRFAVIWLASLLGFVTSLQFNVDRAGFKNYFVKDDEAAAQVLVPVKSAALQRFLVAFPAGNSGLLMYLQSASNDFSMRIVDDKIQTVDSDRASSDNYTAISGTLDLSQSSKLGVTVLGSARAVREWEETRNLHPEFNFTVVENGNGKLKIHRQWLNSTHNMNLTLQTSRQDGASITVNGQPDQQQPLDCSFGSGKLDFLVELDEKPAGESYSVDELFVAENGNTGTKLKVLQSIYNDQPAQELSYLTYKSKFLVGAWRYLSYYGRDDLFTIKMLLPVLQKGPVETVFSSVFDRIYLNGVNTDPDTQVQEGEICNQETFSDYASWTNMENDRPELGDTPHYGYGLRDNNYLLLPALSSYFLETNEGTDRDKEFLQRKRTRPDGQGEISYQELLEKNIQMVLNETKTFAENPAAQNLVQFTEDHTSGNWRDQPYGNAYGTTPFDVNVVYAPAALRAIAALADKNIVNQGYKAIATQYANVWEQKAIEYFKVAGDGKTLMNNVLGYAQWANLDPNLIYSQGAFNGSKPFDSKAKTESWQNNHNSTHSYYALSLDQTGTPIGVLHSDIGLGLLYGHSQSEEYMKAVADALLPFPLGLTTPIGMVISNPAFTGNQTLYAMLDRNQYHGSVMWGWQMAAMANGLAKQLASCDISSVPSTHQKLSEKPSWCDNSQLVSSLLAGLDRLWQGIEGAQDQVYTEVWSYAYTGPGSVHNDTAITDVESNNFAVTVIGDMTPGGKQGNPVQLWSYGLLAARNPRN</sequence>